<reference evidence="2 3" key="1">
    <citation type="journal article" date="2021" name="Elife">
        <title>Chloroplast acquisition without the gene transfer in kleptoplastic sea slugs, Plakobranchus ocellatus.</title>
        <authorList>
            <person name="Maeda T."/>
            <person name="Takahashi S."/>
            <person name="Yoshida T."/>
            <person name="Shimamura S."/>
            <person name="Takaki Y."/>
            <person name="Nagai Y."/>
            <person name="Toyoda A."/>
            <person name="Suzuki Y."/>
            <person name="Arimoto A."/>
            <person name="Ishii H."/>
            <person name="Satoh N."/>
            <person name="Nishiyama T."/>
            <person name="Hasebe M."/>
            <person name="Maruyama T."/>
            <person name="Minagawa J."/>
            <person name="Obokata J."/>
            <person name="Shigenobu S."/>
        </authorList>
    </citation>
    <scope>NUCLEOTIDE SEQUENCE [LARGE SCALE GENOMIC DNA]</scope>
</reference>
<evidence type="ECO:0000313" key="2">
    <source>
        <dbReference type="EMBL" id="GFN88533.1"/>
    </source>
</evidence>
<evidence type="ECO:0000313" key="3">
    <source>
        <dbReference type="Proteomes" id="UP000735302"/>
    </source>
</evidence>
<gene>
    <name evidence="2" type="ORF">PoB_001503900</name>
</gene>
<dbReference type="Proteomes" id="UP000735302">
    <property type="component" value="Unassembled WGS sequence"/>
</dbReference>
<organism evidence="2 3">
    <name type="scientific">Plakobranchus ocellatus</name>
    <dbReference type="NCBI Taxonomy" id="259542"/>
    <lineage>
        <taxon>Eukaryota</taxon>
        <taxon>Metazoa</taxon>
        <taxon>Spiralia</taxon>
        <taxon>Lophotrochozoa</taxon>
        <taxon>Mollusca</taxon>
        <taxon>Gastropoda</taxon>
        <taxon>Heterobranchia</taxon>
        <taxon>Euthyneura</taxon>
        <taxon>Panpulmonata</taxon>
        <taxon>Sacoglossa</taxon>
        <taxon>Placobranchoidea</taxon>
        <taxon>Plakobranchidae</taxon>
        <taxon>Plakobranchus</taxon>
    </lineage>
</organism>
<name>A0AAV3Z299_9GAST</name>
<protein>
    <submittedName>
        <fullName evidence="2">Uncharacterized protein</fullName>
    </submittedName>
</protein>
<dbReference type="EMBL" id="BLXT01001848">
    <property type="protein sequence ID" value="GFN88533.1"/>
    <property type="molecule type" value="Genomic_DNA"/>
</dbReference>
<evidence type="ECO:0000256" key="1">
    <source>
        <dbReference type="SAM" id="MobiDB-lite"/>
    </source>
</evidence>
<feature type="region of interest" description="Disordered" evidence="1">
    <location>
        <begin position="76"/>
        <end position="124"/>
    </location>
</feature>
<keyword evidence="3" id="KW-1185">Reference proteome</keyword>
<accession>A0AAV3Z299</accession>
<feature type="compositionally biased region" description="Basic and acidic residues" evidence="1">
    <location>
        <begin position="114"/>
        <end position="124"/>
    </location>
</feature>
<proteinExistence type="predicted"/>
<sequence>MQWTIRQFDKMNKNKKETRRTTAHATKTLLDRMEEVYIKDMKSNGQVESMHHDPRSYIVRLTNSTPTCRHRRDLAAISNEDDSQTPPHEAANPQTEQPEREESNASARFSSFGRRIEASSRLDV</sequence>
<comment type="caution">
    <text evidence="2">The sequence shown here is derived from an EMBL/GenBank/DDBJ whole genome shotgun (WGS) entry which is preliminary data.</text>
</comment>
<dbReference type="AlphaFoldDB" id="A0AAV3Z299"/>